<evidence type="ECO:0000313" key="2">
    <source>
        <dbReference type="Proteomes" id="UP001164965"/>
    </source>
</evidence>
<name>A0ABY6NZ18_9NOCA</name>
<dbReference type="EMBL" id="CP110615">
    <property type="protein sequence ID" value="UZJ24647.1"/>
    <property type="molecule type" value="Genomic_DNA"/>
</dbReference>
<dbReference type="RefSeq" id="WP_265382754.1">
    <property type="nucleotide sequence ID" value="NZ_CP110615.1"/>
</dbReference>
<dbReference type="Gene3D" id="3.30.530.20">
    <property type="match status" value="1"/>
</dbReference>
<reference evidence="1" key="1">
    <citation type="submission" date="2022-10" db="EMBL/GenBank/DDBJ databases">
        <title>Rhodococcus sp.75.</title>
        <authorList>
            <person name="Sun M."/>
        </authorList>
    </citation>
    <scope>NUCLEOTIDE SEQUENCE</scope>
    <source>
        <strain evidence="1">75</strain>
    </source>
</reference>
<protein>
    <submittedName>
        <fullName evidence="1">SRPBCC family protein</fullName>
    </submittedName>
</protein>
<organism evidence="1 2">
    <name type="scientific">Rhodococcus antarcticus</name>
    <dbReference type="NCBI Taxonomy" id="2987751"/>
    <lineage>
        <taxon>Bacteria</taxon>
        <taxon>Bacillati</taxon>
        <taxon>Actinomycetota</taxon>
        <taxon>Actinomycetes</taxon>
        <taxon>Mycobacteriales</taxon>
        <taxon>Nocardiaceae</taxon>
        <taxon>Rhodococcus</taxon>
    </lineage>
</organism>
<proteinExistence type="predicted"/>
<keyword evidence="2" id="KW-1185">Reference proteome</keyword>
<dbReference type="InterPro" id="IPR019587">
    <property type="entry name" value="Polyketide_cyclase/dehydratase"/>
</dbReference>
<dbReference type="Proteomes" id="UP001164965">
    <property type="component" value="Chromosome"/>
</dbReference>
<accession>A0ABY6NZ18</accession>
<sequence>MDEVSVHVSAPVERVWELVTDVTQMGRWSPECTGGRWTGDASGPVIGAHFTGANRHGWVRWSTHCRVVSAEEPVHFSFEVRESAMRWGYRLEEADGGTLLTEYRETIGPKPLVTRLFTGLGLGGSDREGQMVAGMRATLERVRAAAES</sequence>
<dbReference type="SUPFAM" id="SSF55961">
    <property type="entry name" value="Bet v1-like"/>
    <property type="match status" value="1"/>
</dbReference>
<evidence type="ECO:0000313" key="1">
    <source>
        <dbReference type="EMBL" id="UZJ24647.1"/>
    </source>
</evidence>
<dbReference type="Pfam" id="PF10604">
    <property type="entry name" value="Polyketide_cyc2"/>
    <property type="match status" value="1"/>
</dbReference>
<dbReference type="InterPro" id="IPR023393">
    <property type="entry name" value="START-like_dom_sf"/>
</dbReference>
<dbReference type="CDD" id="cd07812">
    <property type="entry name" value="SRPBCC"/>
    <property type="match status" value="1"/>
</dbReference>
<gene>
    <name evidence="1" type="ORF">RHODO2019_16230</name>
</gene>